<evidence type="ECO:0000313" key="2">
    <source>
        <dbReference type="EMBL" id="GLK78078.1"/>
    </source>
</evidence>
<keyword evidence="3" id="KW-1185">Reference proteome</keyword>
<organism evidence="2 3">
    <name type="scientific">Methylopila jiangsuensis</name>
    <dbReference type="NCBI Taxonomy" id="586230"/>
    <lineage>
        <taxon>Bacteria</taxon>
        <taxon>Pseudomonadati</taxon>
        <taxon>Pseudomonadota</taxon>
        <taxon>Alphaproteobacteria</taxon>
        <taxon>Hyphomicrobiales</taxon>
        <taxon>Methylopilaceae</taxon>
        <taxon>Methylopila</taxon>
    </lineage>
</organism>
<dbReference type="EMBL" id="BSFK01000016">
    <property type="protein sequence ID" value="GLK78078.1"/>
    <property type="molecule type" value="Genomic_DNA"/>
</dbReference>
<accession>A0A9W6JKX9</accession>
<dbReference type="AlphaFoldDB" id="A0A9W6JKX9"/>
<dbReference type="Proteomes" id="UP001143364">
    <property type="component" value="Unassembled WGS sequence"/>
</dbReference>
<dbReference type="RefSeq" id="WP_271205894.1">
    <property type="nucleotide sequence ID" value="NZ_BSFK01000016.1"/>
</dbReference>
<name>A0A9W6JKX9_9HYPH</name>
<protein>
    <submittedName>
        <fullName evidence="2">Uncharacterized protein</fullName>
    </submittedName>
</protein>
<sequence length="80" mass="8934">MSDASGDLTHGEKYPYDCDNNGEAEPSPDWAHFAARGVVANLRGRRGIKWSFEEIEEDDTRKEIVECLASIIRQAHGEKG</sequence>
<feature type="region of interest" description="Disordered" evidence="1">
    <location>
        <begin position="1"/>
        <end position="26"/>
    </location>
</feature>
<reference evidence="2" key="1">
    <citation type="journal article" date="2014" name="Int. J. Syst. Evol. Microbiol.">
        <title>Complete genome sequence of Corynebacterium casei LMG S-19264T (=DSM 44701T), isolated from a smear-ripened cheese.</title>
        <authorList>
            <consortium name="US DOE Joint Genome Institute (JGI-PGF)"/>
            <person name="Walter F."/>
            <person name="Albersmeier A."/>
            <person name="Kalinowski J."/>
            <person name="Ruckert C."/>
        </authorList>
    </citation>
    <scope>NUCLEOTIDE SEQUENCE</scope>
    <source>
        <strain evidence="2">VKM B-2555</strain>
    </source>
</reference>
<proteinExistence type="predicted"/>
<gene>
    <name evidence="2" type="ORF">GCM10008171_33320</name>
</gene>
<evidence type="ECO:0000256" key="1">
    <source>
        <dbReference type="SAM" id="MobiDB-lite"/>
    </source>
</evidence>
<comment type="caution">
    <text evidence="2">The sequence shown here is derived from an EMBL/GenBank/DDBJ whole genome shotgun (WGS) entry which is preliminary data.</text>
</comment>
<reference evidence="2" key="2">
    <citation type="submission" date="2023-01" db="EMBL/GenBank/DDBJ databases">
        <authorList>
            <person name="Sun Q."/>
            <person name="Evtushenko L."/>
        </authorList>
    </citation>
    <scope>NUCLEOTIDE SEQUENCE</scope>
    <source>
        <strain evidence="2">VKM B-2555</strain>
    </source>
</reference>
<evidence type="ECO:0000313" key="3">
    <source>
        <dbReference type="Proteomes" id="UP001143364"/>
    </source>
</evidence>